<dbReference type="Proteomes" id="UP000223968">
    <property type="component" value="Unassembled WGS sequence"/>
</dbReference>
<dbReference type="AlphaFoldDB" id="A0A2B7WRW1"/>
<protein>
    <recommendedName>
        <fullName evidence="3">BTB domain-containing protein</fullName>
    </recommendedName>
</protein>
<gene>
    <name evidence="1" type="ORF">AJ79_08507</name>
</gene>
<evidence type="ECO:0008006" key="3">
    <source>
        <dbReference type="Google" id="ProtNLM"/>
    </source>
</evidence>
<reference evidence="1 2" key="1">
    <citation type="submission" date="2017-10" db="EMBL/GenBank/DDBJ databases">
        <title>Comparative genomics in systemic dimorphic fungi from Ajellomycetaceae.</title>
        <authorList>
            <person name="Munoz J.F."/>
            <person name="Mcewen J.G."/>
            <person name="Clay O.K."/>
            <person name="Cuomo C.A."/>
        </authorList>
    </citation>
    <scope>NUCLEOTIDE SEQUENCE [LARGE SCALE GENOMIC DNA]</scope>
    <source>
        <strain evidence="1 2">UAMH5409</strain>
    </source>
</reference>
<name>A0A2B7WRW1_9EURO</name>
<evidence type="ECO:0000313" key="1">
    <source>
        <dbReference type="EMBL" id="PGG99505.1"/>
    </source>
</evidence>
<keyword evidence="2" id="KW-1185">Reference proteome</keyword>
<accession>A0A2B7WRW1</accession>
<organism evidence="1 2">
    <name type="scientific">Helicocarpus griseus UAMH5409</name>
    <dbReference type="NCBI Taxonomy" id="1447875"/>
    <lineage>
        <taxon>Eukaryota</taxon>
        <taxon>Fungi</taxon>
        <taxon>Dikarya</taxon>
        <taxon>Ascomycota</taxon>
        <taxon>Pezizomycotina</taxon>
        <taxon>Eurotiomycetes</taxon>
        <taxon>Eurotiomycetidae</taxon>
        <taxon>Onygenales</taxon>
        <taxon>Ajellomycetaceae</taxon>
        <taxon>Helicocarpus</taxon>
    </lineage>
</organism>
<comment type="caution">
    <text evidence="1">The sequence shown here is derived from an EMBL/GenBank/DDBJ whole genome shotgun (WGS) entry which is preliminary data.</text>
</comment>
<evidence type="ECO:0000313" key="2">
    <source>
        <dbReference type="Proteomes" id="UP000223968"/>
    </source>
</evidence>
<dbReference type="EMBL" id="PDNB01000202">
    <property type="protein sequence ID" value="PGG99505.1"/>
    <property type="molecule type" value="Genomic_DNA"/>
</dbReference>
<proteinExistence type="predicted"/>
<sequence length="95" mass="10866">MADNQSPSDQDDEVLRLPALEPFITTPLIQAHVGKERVKVFSVHEGLLKSQSLFFRGMLASQFFGSEGWRDQTARQRRQDRRCISPVALYGEMSR</sequence>